<sequence>MVNEGVQVRELVNCVQYMRILSPQEVQQMSLDGDLGNGILSNWRPEFIQPFDVIHEDLVHLSTDLNEYLQS</sequence>
<name>A0A835U846_VANPL</name>
<protein>
    <submittedName>
        <fullName evidence="1">Uncharacterized protein</fullName>
    </submittedName>
</protein>
<gene>
    <name evidence="1" type="ORF">HPP92_026240</name>
</gene>
<evidence type="ECO:0000313" key="1">
    <source>
        <dbReference type="EMBL" id="KAG0451435.1"/>
    </source>
</evidence>
<organism evidence="1 2">
    <name type="scientific">Vanilla planifolia</name>
    <name type="common">Vanilla</name>
    <dbReference type="NCBI Taxonomy" id="51239"/>
    <lineage>
        <taxon>Eukaryota</taxon>
        <taxon>Viridiplantae</taxon>
        <taxon>Streptophyta</taxon>
        <taxon>Embryophyta</taxon>
        <taxon>Tracheophyta</taxon>
        <taxon>Spermatophyta</taxon>
        <taxon>Magnoliopsida</taxon>
        <taxon>Liliopsida</taxon>
        <taxon>Asparagales</taxon>
        <taxon>Orchidaceae</taxon>
        <taxon>Vanilloideae</taxon>
        <taxon>Vanilleae</taxon>
        <taxon>Vanilla</taxon>
    </lineage>
</organism>
<evidence type="ECO:0000313" key="2">
    <source>
        <dbReference type="Proteomes" id="UP000639772"/>
    </source>
</evidence>
<dbReference type="AlphaFoldDB" id="A0A835U846"/>
<reference evidence="1 2" key="1">
    <citation type="journal article" date="2020" name="Nat. Food">
        <title>A phased Vanilla planifolia genome enables genetic improvement of flavour and production.</title>
        <authorList>
            <person name="Hasing T."/>
            <person name="Tang H."/>
            <person name="Brym M."/>
            <person name="Khazi F."/>
            <person name="Huang T."/>
            <person name="Chambers A.H."/>
        </authorList>
    </citation>
    <scope>NUCLEOTIDE SEQUENCE [LARGE SCALE GENOMIC DNA]</scope>
    <source>
        <tissue evidence="1">Leaf</tissue>
    </source>
</reference>
<dbReference type="EMBL" id="JADCNM010000060">
    <property type="protein sequence ID" value="KAG0451435.1"/>
    <property type="molecule type" value="Genomic_DNA"/>
</dbReference>
<dbReference type="OrthoDB" id="1934346at2759"/>
<dbReference type="Proteomes" id="UP000639772">
    <property type="component" value="Unassembled WGS sequence"/>
</dbReference>
<proteinExistence type="predicted"/>
<comment type="caution">
    <text evidence="1">The sequence shown here is derived from an EMBL/GenBank/DDBJ whole genome shotgun (WGS) entry which is preliminary data.</text>
</comment>
<accession>A0A835U846</accession>